<dbReference type="Gene3D" id="1.10.1070.11">
    <property type="entry name" value="Phosphatidylinositol 3-/4-kinase, catalytic domain"/>
    <property type="match status" value="1"/>
</dbReference>
<protein>
    <submittedName>
        <fullName evidence="3">Unnamed protein product</fullName>
    </submittedName>
</protein>
<evidence type="ECO:0000259" key="1">
    <source>
        <dbReference type="PROSITE" id="PS50290"/>
    </source>
</evidence>
<dbReference type="GO" id="GO:0000124">
    <property type="term" value="C:SAGA complex"/>
    <property type="evidence" value="ECO:0007669"/>
    <property type="project" value="TreeGrafter"/>
</dbReference>
<dbReference type="PROSITE" id="PS50290">
    <property type="entry name" value="PI3_4_KINASE_3"/>
    <property type="match status" value="1"/>
</dbReference>
<evidence type="ECO:0000313" key="4">
    <source>
        <dbReference type="Proteomes" id="UP001165063"/>
    </source>
</evidence>
<dbReference type="SUPFAM" id="SSF56112">
    <property type="entry name" value="Protein kinase-like (PK-like)"/>
    <property type="match status" value="1"/>
</dbReference>
<dbReference type="GO" id="GO:0006281">
    <property type="term" value="P:DNA repair"/>
    <property type="evidence" value="ECO:0007669"/>
    <property type="project" value="TreeGrafter"/>
</dbReference>
<evidence type="ECO:0000259" key="2">
    <source>
        <dbReference type="PROSITE" id="PS51190"/>
    </source>
</evidence>
<dbReference type="GO" id="GO:0035267">
    <property type="term" value="C:NuA4 histone acetyltransferase complex"/>
    <property type="evidence" value="ECO:0007669"/>
    <property type="project" value="TreeGrafter"/>
</dbReference>
<dbReference type="CDD" id="cd05163">
    <property type="entry name" value="PIKK_TRRAP"/>
    <property type="match status" value="1"/>
</dbReference>
<organism evidence="3 4">
    <name type="scientific">Ambrosiozyma monospora</name>
    <name type="common">Yeast</name>
    <name type="synonym">Endomycopsis monosporus</name>
    <dbReference type="NCBI Taxonomy" id="43982"/>
    <lineage>
        <taxon>Eukaryota</taxon>
        <taxon>Fungi</taxon>
        <taxon>Dikarya</taxon>
        <taxon>Ascomycota</taxon>
        <taxon>Saccharomycotina</taxon>
        <taxon>Pichiomycetes</taxon>
        <taxon>Pichiales</taxon>
        <taxon>Pichiaceae</taxon>
        <taxon>Ambrosiozyma</taxon>
    </lineage>
</organism>
<gene>
    <name evidence="3" type="ORF">Amon01_000870100</name>
</gene>
<name>A0A9W6Z9J0_AMBMO</name>
<reference evidence="3" key="1">
    <citation type="submission" date="2023-04" db="EMBL/GenBank/DDBJ databases">
        <title>Ambrosiozyma monospora NBRC 1965.</title>
        <authorList>
            <person name="Ichikawa N."/>
            <person name="Sato H."/>
            <person name="Tonouchi N."/>
        </authorList>
    </citation>
    <scope>NUCLEOTIDE SEQUENCE</scope>
    <source>
        <strain evidence="3">NBRC 1965</strain>
    </source>
</reference>
<dbReference type="EMBL" id="BSXU01008230">
    <property type="protein sequence ID" value="GMG59751.1"/>
    <property type="molecule type" value="Genomic_DNA"/>
</dbReference>
<evidence type="ECO:0000313" key="3">
    <source>
        <dbReference type="EMBL" id="GMG59751.1"/>
    </source>
</evidence>
<dbReference type="PANTHER" id="PTHR11139">
    <property type="entry name" value="ATAXIA TELANGIECTASIA MUTATED ATM -RELATED"/>
    <property type="match status" value="1"/>
</dbReference>
<keyword evidence="4" id="KW-1185">Reference proteome</keyword>
<dbReference type="InterPro" id="IPR011009">
    <property type="entry name" value="Kinase-like_dom_sf"/>
</dbReference>
<proteinExistence type="predicted"/>
<dbReference type="Pfam" id="PF00454">
    <property type="entry name" value="PI3_PI4_kinase"/>
    <property type="match status" value="1"/>
</dbReference>
<feature type="domain" description="FATC" evidence="2">
    <location>
        <begin position="336"/>
        <end position="369"/>
    </location>
</feature>
<dbReference type="InterPro" id="IPR050517">
    <property type="entry name" value="DDR_Repair_Kinase"/>
</dbReference>
<dbReference type="PROSITE" id="PS51190">
    <property type="entry name" value="FATC"/>
    <property type="match status" value="1"/>
</dbReference>
<dbReference type="InterPro" id="IPR000403">
    <property type="entry name" value="PI3/4_kinase_cat_dom"/>
</dbReference>
<accession>A0A9W6Z9J0</accession>
<dbReference type="AlphaFoldDB" id="A0A9W6Z9J0"/>
<dbReference type="InterPro" id="IPR003152">
    <property type="entry name" value="FATC_dom"/>
</dbReference>
<dbReference type="GO" id="GO:0005634">
    <property type="term" value="C:nucleus"/>
    <property type="evidence" value="ECO:0007669"/>
    <property type="project" value="TreeGrafter"/>
</dbReference>
<dbReference type="Proteomes" id="UP001165063">
    <property type="component" value="Unassembled WGS sequence"/>
</dbReference>
<dbReference type="OrthoDB" id="4087721at2759"/>
<dbReference type="SMART" id="SM00146">
    <property type="entry name" value="PI3Kc"/>
    <property type="match status" value="1"/>
</dbReference>
<sequence>MIRGSTACYKRLTIRGHDGSLHPFAVQFPAARHCRREERIFQLFRLFNDALGRNVQARRRNIDLTLPIAVPLSPHIRLMSDDEHYTSMLKIYENYCKKKGQNRDEPLAYTIEKLHVAYDPRLPKPDILSVKTEILAAIQTMFVPSTVMKNYFMSHYSKFEDFWLFRKQFSSQYASFLFMTYMLCINSRQPPKIHINQSSGRVWTSEMLPYRVASGKTHTTAFNNSTLDVSAQRAAPLFCSLELVPFRLTPNVQKLIGEAGMEGILSMHMMIIAQCLSDPEYEIEHFLSLFVRDEIITWFTQQHRPASHDPHLREIVRVNVDYVIKRVTQLAHMDSSGQGVASQYILNLISHAVNPRNLASSDTLWMAYF</sequence>
<comment type="caution">
    <text evidence="3">The sequence shown here is derived from an EMBL/GenBank/DDBJ whole genome shotgun (WGS) entry which is preliminary data.</text>
</comment>
<dbReference type="GO" id="GO:0006355">
    <property type="term" value="P:regulation of DNA-templated transcription"/>
    <property type="evidence" value="ECO:0007669"/>
    <property type="project" value="TreeGrafter"/>
</dbReference>
<dbReference type="PANTHER" id="PTHR11139:SF1">
    <property type="entry name" value="TRANSFORMATION_TRANSCRIPTION DOMAIN-ASSOCIATED PROTEIN"/>
    <property type="match status" value="1"/>
</dbReference>
<dbReference type="InterPro" id="IPR036940">
    <property type="entry name" value="PI3/4_kinase_cat_sf"/>
</dbReference>
<dbReference type="FunFam" id="1.10.1070.11:FF:000044">
    <property type="entry name" value="NuA4 histone acetyltransferase subunit"/>
    <property type="match status" value="1"/>
</dbReference>
<feature type="domain" description="PI3K/PI4K catalytic" evidence="1">
    <location>
        <begin position="1"/>
        <end position="357"/>
    </location>
</feature>